<comment type="caution">
    <text evidence="2">The sequence shown here is derived from an EMBL/GenBank/DDBJ whole genome shotgun (WGS) entry which is preliminary data.</text>
</comment>
<dbReference type="EMBL" id="BGZK01000167">
    <property type="protein sequence ID" value="GBP24911.1"/>
    <property type="molecule type" value="Genomic_DNA"/>
</dbReference>
<dbReference type="Proteomes" id="UP000299102">
    <property type="component" value="Unassembled WGS sequence"/>
</dbReference>
<name>A0A4C1UEN1_EUMVA</name>
<keyword evidence="3" id="KW-1185">Reference proteome</keyword>
<sequence>MEKFLSDEQIANMLDRWDSEDDLDLAAPTNFESEYEDSASEYNSHRSDTEMELDSHDESNASSDDEGSLSHLASYTGKNGFKWSKTPPPASRTRAHNLIRHLPGIKGPALSNDNLNPLECWKVIFTRYYRHLVDQLKAKELTYVGTLSKKKREFVKEFLPSKWKRIVISVKRCVTRQFSAAGRCSSPNAICLPSLEDSCTQSTNKPSTAASSPRQSGLAIRGHEDEHSNYIRLLNLRSEDIPELKKHGSSAANIVSICTAERLFSALRRIKTYLRSIMTQQRLDDQMIVHVNREIADDLDLEEIADIFINRAAVR</sequence>
<evidence type="ECO:0008006" key="4">
    <source>
        <dbReference type="Google" id="ProtNLM"/>
    </source>
</evidence>
<reference evidence="2 3" key="1">
    <citation type="journal article" date="2019" name="Commun. Biol.">
        <title>The bagworm genome reveals a unique fibroin gene that provides high tensile strength.</title>
        <authorList>
            <person name="Kono N."/>
            <person name="Nakamura H."/>
            <person name="Ohtoshi R."/>
            <person name="Tomita M."/>
            <person name="Numata K."/>
            <person name="Arakawa K."/>
        </authorList>
    </citation>
    <scope>NUCLEOTIDE SEQUENCE [LARGE SCALE GENOMIC DNA]</scope>
</reference>
<dbReference type="AlphaFoldDB" id="A0A4C1UEN1"/>
<feature type="region of interest" description="Disordered" evidence="1">
    <location>
        <begin position="15"/>
        <end position="69"/>
    </location>
</feature>
<dbReference type="PANTHER" id="PTHR45749">
    <property type="match status" value="1"/>
</dbReference>
<gene>
    <name evidence="2" type="ORF">EVAR_12575_1</name>
</gene>
<protein>
    <recommendedName>
        <fullName evidence="4">HAT C-terminal dimerisation domain-containing protein</fullName>
    </recommendedName>
</protein>
<dbReference type="PANTHER" id="PTHR45749:SF21">
    <property type="entry name" value="DUF4371 DOMAIN-CONTAINING PROTEIN"/>
    <property type="match status" value="1"/>
</dbReference>
<accession>A0A4C1UEN1</accession>
<dbReference type="OrthoDB" id="6621209at2759"/>
<dbReference type="STRING" id="151549.A0A4C1UEN1"/>
<proteinExistence type="predicted"/>
<evidence type="ECO:0000256" key="1">
    <source>
        <dbReference type="SAM" id="MobiDB-lite"/>
    </source>
</evidence>
<evidence type="ECO:0000313" key="3">
    <source>
        <dbReference type="Proteomes" id="UP000299102"/>
    </source>
</evidence>
<feature type="compositionally biased region" description="Basic and acidic residues" evidence="1">
    <location>
        <begin position="43"/>
        <end position="59"/>
    </location>
</feature>
<evidence type="ECO:0000313" key="2">
    <source>
        <dbReference type="EMBL" id="GBP24911.1"/>
    </source>
</evidence>
<organism evidence="2 3">
    <name type="scientific">Eumeta variegata</name>
    <name type="common">Bagworm moth</name>
    <name type="synonym">Eumeta japonica</name>
    <dbReference type="NCBI Taxonomy" id="151549"/>
    <lineage>
        <taxon>Eukaryota</taxon>
        <taxon>Metazoa</taxon>
        <taxon>Ecdysozoa</taxon>
        <taxon>Arthropoda</taxon>
        <taxon>Hexapoda</taxon>
        <taxon>Insecta</taxon>
        <taxon>Pterygota</taxon>
        <taxon>Neoptera</taxon>
        <taxon>Endopterygota</taxon>
        <taxon>Lepidoptera</taxon>
        <taxon>Glossata</taxon>
        <taxon>Ditrysia</taxon>
        <taxon>Tineoidea</taxon>
        <taxon>Psychidae</taxon>
        <taxon>Oiketicinae</taxon>
        <taxon>Eumeta</taxon>
    </lineage>
</organism>